<organism evidence="1 2">
    <name type="scientific">Butyrivibrio fibrisolvens</name>
    <dbReference type="NCBI Taxonomy" id="831"/>
    <lineage>
        <taxon>Bacteria</taxon>
        <taxon>Bacillati</taxon>
        <taxon>Bacillota</taxon>
        <taxon>Clostridia</taxon>
        <taxon>Lachnospirales</taxon>
        <taxon>Lachnospiraceae</taxon>
        <taxon>Butyrivibrio</taxon>
    </lineage>
</organism>
<keyword evidence="1" id="KW-0238">DNA-binding</keyword>
<name>A0A1H9X7B8_BUTFI</name>
<dbReference type="Proteomes" id="UP000182584">
    <property type="component" value="Unassembled WGS sequence"/>
</dbReference>
<dbReference type="AlphaFoldDB" id="A0A1H9X7B8"/>
<dbReference type="SUPFAM" id="SSF47413">
    <property type="entry name" value="lambda repressor-like DNA-binding domains"/>
    <property type="match status" value="1"/>
</dbReference>
<gene>
    <name evidence="1" type="ORF">SAMN04487884_1476</name>
</gene>
<dbReference type="Gene3D" id="1.10.10.10">
    <property type="entry name" value="Winged helix-like DNA-binding domain superfamily/Winged helix DNA-binding domain"/>
    <property type="match status" value="1"/>
</dbReference>
<reference evidence="1 2" key="1">
    <citation type="submission" date="2016-10" db="EMBL/GenBank/DDBJ databases">
        <authorList>
            <person name="de Groot N.N."/>
        </authorList>
    </citation>
    <scope>NUCLEOTIDE SEQUENCE [LARGE SCALE GENOMIC DNA]</scope>
    <source>
        <strain evidence="1 2">AR40</strain>
    </source>
</reference>
<evidence type="ECO:0000313" key="1">
    <source>
        <dbReference type="EMBL" id="SES42024.1"/>
    </source>
</evidence>
<dbReference type="InterPro" id="IPR036388">
    <property type="entry name" value="WH-like_DNA-bd_sf"/>
</dbReference>
<proteinExistence type="predicted"/>
<dbReference type="RefSeq" id="WP_074759006.1">
    <property type="nucleotide sequence ID" value="NZ_FOGJ01000047.1"/>
</dbReference>
<dbReference type="GO" id="GO:0003677">
    <property type="term" value="F:DNA binding"/>
    <property type="evidence" value="ECO:0007669"/>
    <property type="project" value="UniProtKB-KW"/>
</dbReference>
<protein>
    <submittedName>
        <fullName evidence="1">Cro/C1-type HTH DNA-binding domain-containing protein</fullName>
    </submittedName>
</protein>
<evidence type="ECO:0000313" key="2">
    <source>
        <dbReference type="Proteomes" id="UP000182584"/>
    </source>
</evidence>
<accession>A0A1H9X7B8</accession>
<dbReference type="OrthoDB" id="2005033at2"/>
<dbReference type="EMBL" id="FOGJ01000047">
    <property type="protein sequence ID" value="SES42024.1"/>
    <property type="molecule type" value="Genomic_DNA"/>
</dbReference>
<dbReference type="InterPro" id="IPR010982">
    <property type="entry name" value="Lambda_DNA-bd_dom_sf"/>
</dbReference>
<sequence>MENKMSETIKLVMVKRDKTGKDIAEALGCSSQAVYANLKKNSWNETQLRQIADALDCELEIGFKLKDTGERF</sequence>